<dbReference type="Proteomes" id="UP000596742">
    <property type="component" value="Unassembled WGS sequence"/>
</dbReference>
<sequence>MQAGGILLLIIFYLEEKHSYLVSKNISICTESQGACEQDYMILENTMLPVMQCSGNGGFVREDFSLERWRNESGISKNDSLRSVDVSELFEYIGLSYYLLSDRCNRSIDPYIPATKGWNSCTKLKHGLVGILRTETVVYNLAAENSYMILLTISVCLEANGNCIVTQIILDGLKIGKEVCDRSNDNEFSLAAWLDEKNIPRSTDRLPVWAEVQIKQDLRIHQFLKSESCNHTVSSNNGCGLSNIKVIPVGREDSLSCIVSTDCTSVECCVNLPILNTSVVIVFEINQCRNNLKMKIDNLTQNLKLSEVFYGESSSFGLNGIVKRK</sequence>
<dbReference type="AlphaFoldDB" id="A0A8B6H5T9"/>
<keyword evidence="2" id="KW-1185">Reference proteome</keyword>
<reference evidence="1" key="1">
    <citation type="submission" date="2018-11" db="EMBL/GenBank/DDBJ databases">
        <authorList>
            <person name="Alioto T."/>
            <person name="Alioto T."/>
        </authorList>
    </citation>
    <scope>NUCLEOTIDE SEQUENCE</scope>
</reference>
<protein>
    <submittedName>
        <fullName evidence="1">Uncharacterized protein</fullName>
    </submittedName>
</protein>
<dbReference type="EMBL" id="UYJE01009457">
    <property type="protein sequence ID" value="VDI73729.1"/>
    <property type="molecule type" value="Genomic_DNA"/>
</dbReference>
<organism evidence="1 2">
    <name type="scientific">Mytilus galloprovincialis</name>
    <name type="common">Mediterranean mussel</name>
    <dbReference type="NCBI Taxonomy" id="29158"/>
    <lineage>
        <taxon>Eukaryota</taxon>
        <taxon>Metazoa</taxon>
        <taxon>Spiralia</taxon>
        <taxon>Lophotrochozoa</taxon>
        <taxon>Mollusca</taxon>
        <taxon>Bivalvia</taxon>
        <taxon>Autobranchia</taxon>
        <taxon>Pteriomorphia</taxon>
        <taxon>Mytilida</taxon>
        <taxon>Mytiloidea</taxon>
        <taxon>Mytilidae</taxon>
        <taxon>Mytilinae</taxon>
        <taxon>Mytilus</taxon>
    </lineage>
</organism>
<comment type="caution">
    <text evidence="1">The sequence shown here is derived from an EMBL/GenBank/DDBJ whole genome shotgun (WGS) entry which is preliminary data.</text>
</comment>
<gene>
    <name evidence="1" type="ORF">MGAL_10B059499</name>
</gene>
<name>A0A8B6H5T9_MYTGA</name>
<dbReference type="OrthoDB" id="6129396at2759"/>
<proteinExistence type="predicted"/>
<accession>A0A8B6H5T9</accession>
<evidence type="ECO:0000313" key="2">
    <source>
        <dbReference type="Proteomes" id="UP000596742"/>
    </source>
</evidence>
<evidence type="ECO:0000313" key="1">
    <source>
        <dbReference type="EMBL" id="VDI73729.1"/>
    </source>
</evidence>